<accession>A0ACB8Z0X7</accession>
<organism evidence="1 2">
    <name type="scientific">Cichorium intybus</name>
    <name type="common">Chicory</name>
    <dbReference type="NCBI Taxonomy" id="13427"/>
    <lineage>
        <taxon>Eukaryota</taxon>
        <taxon>Viridiplantae</taxon>
        <taxon>Streptophyta</taxon>
        <taxon>Embryophyta</taxon>
        <taxon>Tracheophyta</taxon>
        <taxon>Spermatophyta</taxon>
        <taxon>Magnoliopsida</taxon>
        <taxon>eudicotyledons</taxon>
        <taxon>Gunneridae</taxon>
        <taxon>Pentapetalae</taxon>
        <taxon>asterids</taxon>
        <taxon>campanulids</taxon>
        <taxon>Asterales</taxon>
        <taxon>Asteraceae</taxon>
        <taxon>Cichorioideae</taxon>
        <taxon>Cichorieae</taxon>
        <taxon>Cichoriinae</taxon>
        <taxon>Cichorium</taxon>
    </lineage>
</organism>
<dbReference type="Proteomes" id="UP001055811">
    <property type="component" value="Linkage Group LG09"/>
</dbReference>
<reference evidence="2" key="1">
    <citation type="journal article" date="2022" name="Mol. Ecol. Resour.">
        <title>The genomes of chicory, endive, great burdock and yacon provide insights into Asteraceae palaeo-polyploidization history and plant inulin production.</title>
        <authorList>
            <person name="Fan W."/>
            <person name="Wang S."/>
            <person name="Wang H."/>
            <person name="Wang A."/>
            <person name="Jiang F."/>
            <person name="Liu H."/>
            <person name="Zhao H."/>
            <person name="Xu D."/>
            <person name="Zhang Y."/>
        </authorList>
    </citation>
    <scope>NUCLEOTIDE SEQUENCE [LARGE SCALE GENOMIC DNA]</scope>
    <source>
        <strain evidence="2">cv. Punajuju</strain>
    </source>
</reference>
<reference evidence="1 2" key="2">
    <citation type="journal article" date="2022" name="Mol. Ecol. Resour.">
        <title>The genomes of chicory, endive, great burdock and yacon provide insights into Asteraceae paleo-polyploidization history and plant inulin production.</title>
        <authorList>
            <person name="Fan W."/>
            <person name="Wang S."/>
            <person name="Wang H."/>
            <person name="Wang A."/>
            <person name="Jiang F."/>
            <person name="Liu H."/>
            <person name="Zhao H."/>
            <person name="Xu D."/>
            <person name="Zhang Y."/>
        </authorList>
    </citation>
    <scope>NUCLEOTIDE SEQUENCE [LARGE SCALE GENOMIC DNA]</scope>
    <source>
        <strain evidence="2">cv. Punajuju</strain>
        <tissue evidence="1">Leaves</tissue>
    </source>
</reference>
<evidence type="ECO:0000313" key="2">
    <source>
        <dbReference type="Proteomes" id="UP001055811"/>
    </source>
</evidence>
<dbReference type="EMBL" id="CM042017">
    <property type="protein sequence ID" value="KAI3691111.1"/>
    <property type="molecule type" value="Genomic_DNA"/>
</dbReference>
<protein>
    <submittedName>
        <fullName evidence="1">Uncharacterized protein</fullName>
    </submittedName>
</protein>
<keyword evidence="2" id="KW-1185">Reference proteome</keyword>
<proteinExistence type="predicted"/>
<comment type="caution">
    <text evidence="1">The sequence shown here is derived from an EMBL/GenBank/DDBJ whole genome shotgun (WGS) entry which is preliminary data.</text>
</comment>
<gene>
    <name evidence="1" type="ORF">L2E82_49329</name>
</gene>
<evidence type="ECO:0000313" key="1">
    <source>
        <dbReference type="EMBL" id="KAI3691111.1"/>
    </source>
</evidence>
<sequence>MIRTVYKVVHFCLYACLHLCCSVAMVNIPKNDSVKAFFAYGDSFFDSGNNNFINTVVKADFPPYGKDFIGGKSTGRFTNNRTVSDCIVEKLGARDYLPAYLDPSTQDKDLLYGVCFASGSSGYDALTAKILNVIPLSDQLEMLKEYIEKINMIVGEEEANHIITNGVHMVSSSSNDWAISYTAVPIRRLEYNVSAYANLLLNKATIFFKELYKLGARKIVVFGTPYIGCFPLARTVSSALLRNCGKMFNEEAQTFNYMLKSQMEFLRSSLPQSTFCYVDYFKITKDIIDNHLQYGFEVADRGCCGTGVFEVSILCNELTPICPDDSKFVFWDSLHLTDKAYNIAVNHALPELMDCVI</sequence>
<name>A0ACB8Z0X7_CICIN</name>